<dbReference type="InterPro" id="IPR035810">
    <property type="entry name" value="PEBP_euk"/>
</dbReference>
<dbReference type="OrthoDB" id="2506647at2759"/>
<dbReference type="EMBL" id="KN846970">
    <property type="protein sequence ID" value="KIW84294.1"/>
    <property type="molecule type" value="Genomic_DNA"/>
</dbReference>
<dbReference type="PANTHER" id="PTHR11362">
    <property type="entry name" value="PHOSPHATIDYLETHANOLAMINE-BINDING PROTEIN"/>
    <property type="match status" value="1"/>
</dbReference>
<dbReference type="SUPFAM" id="SSF49777">
    <property type="entry name" value="PEBP-like"/>
    <property type="match status" value="1"/>
</dbReference>
<dbReference type="Gene3D" id="3.90.280.10">
    <property type="entry name" value="PEBP-like"/>
    <property type="match status" value="1"/>
</dbReference>
<dbReference type="Proteomes" id="UP000053029">
    <property type="component" value="Unassembled WGS sequence"/>
</dbReference>
<dbReference type="HOGENOM" id="CLU_043994_7_0_1"/>
<name>A0A0D2HIJ6_9EURO</name>
<evidence type="ECO:0000313" key="1">
    <source>
        <dbReference type="EMBL" id="KIW84294.1"/>
    </source>
</evidence>
<dbReference type="Pfam" id="PF01161">
    <property type="entry name" value="PBP"/>
    <property type="match status" value="1"/>
</dbReference>
<dbReference type="PANTHER" id="PTHR11362:SF78">
    <property type="entry name" value="PROTEASE INHIBITOR"/>
    <property type="match status" value="1"/>
</dbReference>
<evidence type="ECO:0000313" key="2">
    <source>
        <dbReference type="Proteomes" id="UP000053029"/>
    </source>
</evidence>
<dbReference type="AlphaFoldDB" id="A0A0D2HIJ6"/>
<dbReference type="InterPro" id="IPR008914">
    <property type="entry name" value="PEBP"/>
</dbReference>
<accession>A0A0D2HIJ6</accession>
<reference evidence="1 2" key="1">
    <citation type="submission" date="2015-01" db="EMBL/GenBank/DDBJ databases">
        <title>The Genome Sequence of Fonsecaea pedrosoi CBS 271.37.</title>
        <authorList>
            <consortium name="The Broad Institute Genomics Platform"/>
            <person name="Cuomo C."/>
            <person name="de Hoog S."/>
            <person name="Gorbushina A."/>
            <person name="Stielow B."/>
            <person name="Teixiera M."/>
            <person name="Abouelleil A."/>
            <person name="Chapman S.B."/>
            <person name="Priest M."/>
            <person name="Young S.K."/>
            <person name="Wortman J."/>
            <person name="Nusbaum C."/>
            <person name="Birren B."/>
        </authorList>
    </citation>
    <scope>NUCLEOTIDE SEQUENCE [LARGE SCALE GENOMIC DNA]</scope>
    <source>
        <strain evidence="1 2">CBS 271.37</strain>
    </source>
</reference>
<gene>
    <name evidence="1" type="ORF">Z517_03544</name>
</gene>
<dbReference type="CDD" id="cd00866">
    <property type="entry name" value="PEBP_euk"/>
    <property type="match status" value="1"/>
</dbReference>
<dbReference type="GO" id="GO:0005543">
    <property type="term" value="F:phospholipid binding"/>
    <property type="evidence" value="ECO:0007669"/>
    <property type="project" value="TreeGrafter"/>
</dbReference>
<sequence>MPDNQIFKTVVALVEKDGSKPLQLAFGSRVVKPGDKIPKGEAQELPTLGWDTAAPDQKFVVLSLDLDAPFPSFAPLSPILHWLQTGLVIGGSSSADGVAAAAAAAGQLTSPDPATAFWAGPGPPPISSPHRYIFLLYAQPPDFDARTITKASGFGIRDRMRWDLSRFEKRAKLGTPVAATYFLSN</sequence>
<dbReference type="GO" id="GO:0030162">
    <property type="term" value="P:regulation of proteolysis"/>
    <property type="evidence" value="ECO:0007669"/>
    <property type="project" value="TreeGrafter"/>
</dbReference>
<keyword evidence="2" id="KW-1185">Reference proteome</keyword>
<dbReference type="VEuPathDB" id="FungiDB:Z517_03544"/>
<dbReference type="InterPro" id="IPR036610">
    <property type="entry name" value="PEBP-like_sf"/>
</dbReference>
<dbReference type="GeneID" id="25303034"/>
<organism evidence="1 2">
    <name type="scientific">Fonsecaea pedrosoi CBS 271.37</name>
    <dbReference type="NCBI Taxonomy" id="1442368"/>
    <lineage>
        <taxon>Eukaryota</taxon>
        <taxon>Fungi</taxon>
        <taxon>Dikarya</taxon>
        <taxon>Ascomycota</taxon>
        <taxon>Pezizomycotina</taxon>
        <taxon>Eurotiomycetes</taxon>
        <taxon>Chaetothyriomycetidae</taxon>
        <taxon>Chaetothyriales</taxon>
        <taxon>Herpotrichiellaceae</taxon>
        <taxon>Fonsecaea</taxon>
    </lineage>
</organism>
<dbReference type="STRING" id="1442368.A0A0D2HIJ6"/>
<protein>
    <submittedName>
        <fullName evidence="1">Unplaced genomic scaffold supercont1.2, whole genome shotgun sequence</fullName>
    </submittedName>
</protein>
<dbReference type="GO" id="GO:0046578">
    <property type="term" value="P:regulation of Ras protein signal transduction"/>
    <property type="evidence" value="ECO:0007669"/>
    <property type="project" value="TreeGrafter"/>
</dbReference>
<dbReference type="GO" id="GO:0030414">
    <property type="term" value="F:peptidase inhibitor activity"/>
    <property type="evidence" value="ECO:0007669"/>
    <property type="project" value="TreeGrafter"/>
</dbReference>
<proteinExistence type="predicted"/>
<dbReference type="RefSeq" id="XP_013288102.1">
    <property type="nucleotide sequence ID" value="XM_013432648.1"/>
</dbReference>